<organism evidence="6 7">
    <name type="scientific">Roseibium porphyridii</name>
    <dbReference type="NCBI Taxonomy" id="2866279"/>
    <lineage>
        <taxon>Bacteria</taxon>
        <taxon>Pseudomonadati</taxon>
        <taxon>Pseudomonadota</taxon>
        <taxon>Alphaproteobacteria</taxon>
        <taxon>Hyphomicrobiales</taxon>
        <taxon>Stappiaceae</taxon>
        <taxon>Roseibium</taxon>
    </lineage>
</organism>
<evidence type="ECO:0000259" key="5">
    <source>
        <dbReference type="PROSITE" id="PS51468"/>
    </source>
</evidence>
<dbReference type="PANTHER" id="PTHR45737:SF6">
    <property type="entry name" value="VON WILLEBRAND FACTOR A DOMAIN-CONTAINING PROTEIN 5A"/>
    <property type="match status" value="1"/>
</dbReference>
<dbReference type="PROSITE" id="PS51468">
    <property type="entry name" value="VIT"/>
    <property type="match status" value="1"/>
</dbReference>
<proteinExistence type="predicted"/>
<dbReference type="SMART" id="SM00327">
    <property type="entry name" value="VWA"/>
    <property type="match status" value="1"/>
</dbReference>
<evidence type="ECO:0000313" key="6">
    <source>
        <dbReference type="EMBL" id="WFE89143.1"/>
    </source>
</evidence>
<dbReference type="Gene3D" id="3.40.50.410">
    <property type="entry name" value="von Willebrand factor, type A domain"/>
    <property type="match status" value="1"/>
</dbReference>
<evidence type="ECO:0000256" key="2">
    <source>
        <dbReference type="SAM" id="Phobius"/>
    </source>
</evidence>
<feature type="domain" description="VWFA" evidence="4">
    <location>
        <begin position="325"/>
        <end position="495"/>
    </location>
</feature>
<protein>
    <submittedName>
        <fullName evidence="6">VIT and VWA domain-containing protein</fullName>
    </submittedName>
</protein>
<evidence type="ECO:0000256" key="1">
    <source>
        <dbReference type="SAM" id="MobiDB-lite"/>
    </source>
</evidence>
<feature type="chain" id="PRO_5045897996" evidence="3">
    <location>
        <begin position="31"/>
        <end position="710"/>
    </location>
</feature>
<dbReference type="SUPFAM" id="SSF53300">
    <property type="entry name" value="vWA-like"/>
    <property type="match status" value="1"/>
</dbReference>
<evidence type="ECO:0000259" key="4">
    <source>
        <dbReference type="PROSITE" id="PS50234"/>
    </source>
</evidence>
<dbReference type="InterPro" id="IPR002035">
    <property type="entry name" value="VWF_A"/>
</dbReference>
<feature type="region of interest" description="Disordered" evidence="1">
    <location>
        <begin position="646"/>
        <end position="682"/>
    </location>
</feature>
<dbReference type="Pfam" id="PF08487">
    <property type="entry name" value="VIT"/>
    <property type="match status" value="1"/>
</dbReference>
<keyword evidence="2" id="KW-0812">Transmembrane</keyword>
<keyword evidence="3" id="KW-0732">Signal</keyword>
<reference evidence="6 7" key="1">
    <citation type="submission" date="2023-03" db="EMBL/GenBank/DDBJ databases">
        <title>Roseibium porphyridii sp. nov. and Roseibium rhodosorbium sp. nov. isolated from marine algae, Porphyridium cruentum and Rhodosorus marinus, respectively.</title>
        <authorList>
            <person name="Lee M.W."/>
            <person name="Choi B.J."/>
            <person name="Lee J.K."/>
            <person name="Choi D.G."/>
            <person name="Baek J.H."/>
            <person name="Bayburt H."/>
            <person name="Kim J.M."/>
            <person name="Han D.M."/>
            <person name="Kim K.H."/>
            <person name="Jeon C.O."/>
        </authorList>
    </citation>
    <scope>NUCLEOTIDE SEQUENCE [LARGE SCALE GENOMIC DNA]</scope>
    <source>
        <strain evidence="6 7">KMA01</strain>
    </source>
</reference>
<dbReference type="RefSeq" id="WP_265680610.1">
    <property type="nucleotide sequence ID" value="NZ_CP120863.1"/>
</dbReference>
<evidence type="ECO:0000256" key="3">
    <source>
        <dbReference type="SAM" id="SignalP"/>
    </source>
</evidence>
<dbReference type="Proteomes" id="UP001209803">
    <property type="component" value="Chromosome"/>
</dbReference>
<dbReference type="InterPro" id="IPR013694">
    <property type="entry name" value="VIT"/>
</dbReference>
<dbReference type="SMART" id="SM00609">
    <property type="entry name" value="VIT"/>
    <property type="match status" value="1"/>
</dbReference>
<keyword evidence="2" id="KW-1133">Transmembrane helix</keyword>
<gene>
    <name evidence="6" type="ORF">K1718_23770</name>
</gene>
<keyword evidence="7" id="KW-1185">Reference proteome</keyword>
<feature type="transmembrane region" description="Helical" evidence="2">
    <location>
        <begin position="683"/>
        <end position="703"/>
    </location>
</feature>
<feature type="domain" description="VIT" evidence="5">
    <location>
        <begin position="29"/>
        <end position="157"/>
    </location>
</feature>
<sequence>MVQISRDWCAATAFAAGLCLSVSAVSPANAVGLLTPSDQSQSLDLLDHRVSVVVEDGYVMTTVNQTFSNPHTSDMEATYSFPVPHKAAVSEFTYWIDGKPVSAEVVDKEKARQIYEGEKQAGRNTALAEQDDYKTFDISVWPVRGNDDVDIRFSYIQPAKLDTGIGRYLYPLEEGGVDEEKLAFWTAKQTVTGTFSFDLHLRTDYPVEAVRLPKHPGAQITQEQDGSWRIHMSNTDLADGLAKDADLDLQPSQPIDETGINEGEATASRIPVTLDQDIVVYWRQAQNQPARVDLVPYKTDPSGRGTFMLTLTPGMDLKPITEGRDWIFVLDQSGSMGGKIATLSEGVAKALGKLRPEDRFRIIFFNNDTTELTNGFTPASPDQITHALNSIHSVQAGGGTNLYAGLKRGLDALDSDRTGAIVLVTDGVANVGTTETKKFLELAQQKDVRLFTAIMGNSANEPLLQPMTDASGGFALRVSNADDIVGTLLQATSKVTHEALHGLKLDLTQKDGSLRINDIRRRNNPSLYRGEQLVLFGHYWGNGEASFKLTGEISGSPVSYETSFTFPETAKRNPEIERLWGYAQIEKDMQTLALLGPDADLKTSIVDTSKEYGILSPYTSMLIVEEARFEELAIDQTNKERLATEQVAQQERKSKPVQSTRVDTKKPMFKGNQPSHSGGGGGGSGSLGILGLLLALSALTIGLKMRRRNA</sequence>
<dbReference type="PANTHER" id="PTHR45737">
    <property type="entry name" value="VON WILLEBRAND FACTOR A DOMAIN-CONTAINING PROTEIN 5A"/>
    <property type="match status" value="1"/>
</dbReference>
<dbReference type="EMBL" id="CP120863">
    <property type="protein sequence ID" value="WFE89143.1"/>
    <property type="molecule type" value="Genomic_DNA"/>
</dbReference>
<keyword evidence="2" id="KW-0472">Membrane</keyword>
<dbReference type="PROSITE" id="PS50234">
    <property type="entry name" value="VWFA"/>
    <property type="match status" value="1"/>
</dbReference>
<dbReference type="InterPro" id="IPR036465">
    <property type="entry name" value="vWFA_dom_sf"/>
</dbReference>
<accession>A0ABY8F118</accession>
<dbReference type="Pfam" id="PF00092">
    <property type="entry name" value="VWA"/>
    <property type="match status" value="1"/>
</dbReference>
<evidence type="ECO:0000313" key="7">
    <source>
        <dbReference type="Proteomes" id="UP001209803"/>
    </source>
</evidence>
<name>A0ABY8F118_9HYPH</name>
<feature type="signal peptide" evidence="3">
    <location>
        <begin position="1"/>
        <end position="30"/>
    </location>
</feature>